<dbReference type="Proteomes" id="UP000268615">
    <property type="component" value="Unassembled WGS sequence"/>
</dbReference>
<dbReference type="OrthoDB" id="9801454at2"/>
<dbReference type="EC" id="3.5.1.42" evidence="2"/>
<feature type="domain" description="CinA C-terminal" evidence="1">
    <location>
        <begin position="8"/>
        <end position="159"/>
    </location>
</feature>
<dbReference type="AlphaFoldDB" id="A0A3N5DFK9"/>
<keyword evidence="2" id="KW-0378">Hydrolase</keyword>
<accession>A0A3N5DFK9</accession>
<dbReference type="InterPro" id="IPR008136">
    <property type="entry name" value="CinA_C"/>
</dbReference>
<evidence type="ECO:0000259" key="1">
    <source>
        <dbReference type="Pfam" id="PF02464"/>
    </source>
</evidence>
<proteinExistence type="predicted"/>
<name>A0A3N5DFK9_9ENTR</name>
<dbReference type="RefSeq" id="WP_124024121.1">
    <property type="nucleotide sequence ID" value="NZ_RPOH01000037.1"/>
</dbReference>
<comment type="caution">
    <text evidence="2">The sequence shown here is derived from an EMBL/GenBank/DDBJ whole genome shotgun (WGS) entry which is preliminary data.</text>
</comment>
<dbReference type="EMBL" id="RPOH01000037">
    <property type="protein sequence ID" value="RPH27664.1"/>
    <property type="molecule type" value="Genomic_DNA"/>
</dbReference>
<evidence type="ECO:0000313" key="3">
    <source>
        <dbReference type="Proteomes" id="UP000268615"/>
    </source>
</evidence>
<evidence type="ECO:0000313" key="2">
    <source>
        <dbReference type="EMBL" id="RPH27664.1"/>
    </source>
</evidence>
<dbReference type="SUPFAM" id="SSF142433">
    <property type="entry name" value="CinA-like"/>
    <property type="match status" value="1"/>
</dbReference>
<sequence>MTETTLRQLSQQLGEALGQLGATVTTAESCTGGWIAKVITDISGSSAWFERGFVTYSNEAKHQMIGVNSGTLETHGAVSEAVVREMAQGALYAAAAHYAVAVSGIAGPNGGSEEKPVGTVWFGFASKFNGTVARRQLFKGDRDAIRRQATEYALQTLWEEFLKNKLDTV</sequence>
<reference evidence="2 3" key="1">
    <citation type="submission" date="2018-11" db="EMBL/GenBank/DDBJ databases">
        <title>Draft genome sequence of Buttiauxella warmboldiae CCUG 35512.</title>
        <authorList>
            <person name="Salva-Serra F."/>
            <person name="Marathe N."/>
            <person name="Moore E."/>
            <person name="Svensson L."/>
            <person name="Engstrom-Jakobsson H."/>
        </authorList>
    </citation>
    <scope>NUCLEOTIDE SEQUENCE [LARGE SCALE GENOMIC DNA]</scope>
    <source>
        <strain evidence="2 3">CCUG 35512</strain>
    </source>
</reference>
<dbReference type="Gene3D" id="3.90.950.20">
    <property type="entry name" value="CinA-like"/>
    <property type="match status" value="1"/>
</dbReference>
<dbReference type="NCBIfam" id="NF002975">
    <property type="entry name" value="PRK03661.1"/>
    <property type="match status" value="1"/>
</dbReference>
<dbReference type="Pfam" id="PF02464">
    <property type="entry name" value="CinA"/>
    <property type="match status" value="1"/>
</dbReference>
<gene>
    <name evidence="2" type="ORF">EHN07_10620</name>
</gene>
<dbReference type="InterPro" id="IPR036653">
    <property type="entry name" value="CinA-like_C"/>
</dbReference>
<protein>
    <submittedName>
        <fullName evidence="2">Nicotinamide-nucleotide amidase</fullName>
        <ecNumber evidence="2">3.5.1.42</ecNumber>
    </submittedName>
</protein>
<dbReference type="NCBIfam" id="TIGR00199">
    <property type="entry name" value="PncC_domain"/>
    <property type="match status" value="1"/>
</dbReference>
<dbReference type="GO" id="GO:0019159">
    <property type="term" value="F:nicotinamide-nucleotide amidase activity"/>
    <property type="evidence" value="ECO:0007669"/>
    <property type="project" value="UniProtKB-EC"/>
</dbReference>
<keyword evidence="3" id="KW-1185">Reference proteome</keyword>
<organism evidence="2 3">
    <name type="scientific">Buttiauxella warmboldiae</name>
    <dbReference type="NCBI Taxonomy" id="82993"/>
    <lineage>
        <taxon>Bacteria</taxon>
        <taxon>Pseudomonadati</taxon>
        <taxon>Pseudomonadota</taxon>
        <taxon>Gammaproteobacteria</taxon>
        <taxon>Enterobacterales</taxon>
        <taxon>Enterobacteriaceae</taxon>
        <taxon>Buttiauxella</taxon>
    </lineage>
</organism>